<gene>
    <name evidence="2" type="ORF">MC3_06715</name>
</gene>
<evidence type="ECO:0000313" key="3">
    <source>
        <dbReference type="Proteomes" id="UP000007592"/>
    </source>
</evidence>
<name>H8LQC0_RICSL</name>
<organism evidence="2 3">
    <name type="scientific">Rickettsia slovaca str. D-CWPP</name>
    <dbReference type="NCBI Taxonomy" id="1105109"/>
    <lineage>
        <taxon>Bacteria</taxon>
        <taxon>Pseudomonadati</taxon>
        <taxon>Pseudomonadota</taxon>
        <taxon>Alphaproteobacteria</taxon>
        <taxon>Rickettsiales</taxon>
        <taxon>Rickettsiaceae</taxon>
        <taxon>Rickettsieae</taxon>
        <taxon>Rickettsia</taxon>
        <taxon>spotted fever group</taxon>
    </lineage>
</organism>
<protein>
    <submittedName>
        <fullName evidence="2">Uncharacterized protein</fullName>
    </submittedName>
</protein>
<dbReference type="KEGG" id="rsw:MC3_06715"/>
<accession>H8LQC0</accession>
<dbReference type="HOGENOM" id="CLU_3419161_0_0_5"/>
<evidence type="ECO:0000256" key="1">
    <source>
        <dbReference type="SAM" id="MobiDB-lite"/>
    </source>
</evidence>
<proteinExistence type="predicted"/>
<dbReference type="Proteomes" id="UP000007592">
    <property type="component" value="Chromosome"/>
</dbReference>
<dbReference type="EMBL" id="CP003375">
    <property type="protein sequence ID" value="AFD20197.1"/>
    <property type="molecule type" value="Genomic_DNA"/>
</dbReference>
<reference evidence="2 3" key="1">
    <citation type="submission" date="2012-03" db="EMBL/GenBank/DDBJ databases">
        <authorList>
            <person name="Johnson S.L."/>
            <person name="Munk A.C."/>
            <person name="Han S."/>
            <person name="Bruce D.C."/>
            <person name="Dasch G.A."/>
        </authorList>
    </citation>
    <scope>NUCLEOTIDE SEQUENCE [LARGE SCALE GENOMIC DNA]</scope>
    <source>
        <strain evidence="3">D-CWPP (RSB)</strain>
    </source>
</reference>
<feature type="region of interest" description="Disordered" evidence="1">
    <location>
        <begin position="1"/>
        <end position="27"/>
    </location>
</feature>
<feature type="compositionally biased region" description="Polar residues" evidence="1">
    <location>
        <begin position="1"/>
        <end position="12"/>
    </location>
</feature>
<dbReference type="AlphaFoldDB" id="H8LQC0"/>
<sequence>MELSDNKNNNAVFSGKKTSKNITQLYQ</sequence>
<evidence type="ECO:0000313" key="2">
    <source>
        <dbReference type="EMBL" id="AFD20197.1"/>
    </source>
</evidence>